<evidence type="ECO:0000313" key="1">
    <source>
        <dbReference type="EMBL" id="TFK83978.1"/>
    </source>
</evidence>
<proteinExistence type="predicted"/>
<sequence length="311" mass="34114">MITVIPMIWSVIHSQLPPAKLQKLEQALVDTEILLQSIIEEGLQFREIPHYESYLINFRSGTERIREETYRATTFWQQVGAWIDGLSSRIALLCDEVLDVRINICERSAEARAQLSGEEVAMPARRGLIACLGRSLGRVFAFVCGKKATIDGPAAAAGNVTSHPILAAPACEQAVPPDGEPATASVTHVQSNEEVGARHACAAPNAGRVPAKKRMRRMLQAIGRLEREMSAHRVRNAALRKVIQAARRQRSNLNIAQSHTRRSCKSRDLLIPCGTAAQVVVLSQACDSEGESDVDSWEDELVVSSKTHVIV</sequence>
<dbReference type="Proteomes" id="UP000308197">
    <property type="component" value="Unassembled WGS sequence"/>
</dbReference>
<gene>
    <name evidence="1" type="ORF">K466DRAFT_654958</name>
</gene>
<dbReference type="AlphaFoldDB" id="A0A5C3P5Y6"/>
<dbReference type="EMBL" id="ML211350">
    <property type="protein sequence ID" value="TFK83978.1"/>
    <property type="molecule type" value="Genomic_DNA"/>
</dbReference>
<name>A0A5C3P5Y6_9APHY</name>
<organism evidence="1 2">
    <name type="scientific">Polyporus arcularius HHB13444</name>
    <dbReference type="NCBI Taxonomy" id="1314778"/>
    <lineage>
        <taxon>Eukaryota</taxon>
        <taxon>Fungi</taxon>
        <taxon>Dikarya</taxon>
        <taxon>Basidiomycota</taxon>
        <taxon>Agaricomycotina</taxon>
        <taxon>Agaricomycetes</taxon>
        <taxon>Polyporales</taxon>
        <taxon>Polyporaceae</taxon>
        <taxon>Polyporus</taxon>
    </lineage>
</organism>
<accession>A0A5C3P5Y6</accession>
<protein>
    <submittedName>
        <fullName evidence="1">Uncharacterized protein</fullName>
    </submittedName>
</protein>
<evidence type="ECO:0000313" key="2">
    <source>
        <dbReference type="Proteomes" id="UP000308197"/>
    </source>
</evidence>
<keyword evidence="2" id="KW-1185">Reference proteome</keyword>
<dbReference type="InParanoid" id="A0A5C3P5Y6"/>
<reference evidence="1 2" key="1">
    <citation type="journal article" date="2019" name="Nat. Ecol. Evol.">
        <title>Megaphylogeny resolves global patterns of mushroom evolution.</title>
        <authorList>
            <person name="Varga T."/>
            <person name="Krizsan K."/>
            <person name="Foldi C."/>
            <person name="Dima B."/>
            <person name="Sanchez-Garcia M."/>
            <person name="Sanchez-Ramirez S."/>
            <person name="Szollosi G.J."/>
            <person name="Szarkandi J.G."/>
            <person name="Papp V."/>
            <person name="Albert L."/>
            <person name="Andreopoulos W."/>
            <person name="Angelini C."/>
            <person name="Antonin V."/>
            <person name="Barry K.W."/>
            <person name="Bougher N.L."/>
            <person name="Buchanan P."/>
            <person name="Buyck B."/>
            <person name="Bense V."/>
            <person name="Catcheside P."/>
            <person name="Chovatia M."/>
            <person name="Cooper J."/>
            <person name="Damon W."/>
            <person name="Desjardin D."/>
            <person name="Finy P."/>
            <person name="Geml J."/>
            <person name="Haridas S."/>
            <person name="Hughes K."/>
            <person name="Justo A."/>
            <person name="Karasinski D."/>
            <person name="Kautmanova I."/>
            <person name="Kiss B."/>
            <person name="Kocsube S."/>
            <person name="Kotiranta H."/>
            <person name="LaButti K.M."/>
            <person name="Lechner B.E."/>
            <person name="Liimatainen K."/>
            <person name="Lipzen A."/>
            <person name="Lukacs Z."/>
            <person name="Mihaltcheva S."/>
            <person name="Morgado L.N."/>
            <person name="Niskanen T."/>
            <person name="Noordeloos M.E."/>
            <person name="Ohm R.A."/>
            <person name="Ortiz-Santana B."/>
            <person name="Ovrebo C."/>
            <person name="Racz N."/>
            <person name="Riley R."/>
            <person name="Savchenko A."/>
            <person name="Shiryaev A."/>
            <person name="Soop K."/>
            <person name="Spirin V."/>
            <person name="Szebenyi C."/>
            <person name="Tomsovsky M."/>
            <person name="Tulloss R.E."/>
            <person name="Uehling J."/>
            <person name="Grigoriev I.V."/>
            <person name="Vagvolgyi C."/>
            <person name="Papp T."/>
            <person name="Martin F.M."/>
            <person name="Miettinen O."/>
            <person name="Hibbett D.S."/>
            <person name="Nagy L.G."/>
        </authorList>
    </citation>
    <scope>NUCLEOTIDE SEQUENCE [LARGE SCALE GENOMIC DNA]</scope>
    <source>
        <strain evidence="1 2">HHB13444</strain>
    </source>
</reference>